<keyword evidence="11" id="KW-0418">Kinase</keyword>
<evidence type="ECO:0000256" key="7">
    <source>
        <dbReference type="ARBA" id="ARBA00022533"/>
    </source>
</evidence>
<comment type="catalytic activity">
    <reaction evidence="16">
        <text>beta-D-fructose 6-phosphate + ATP = beta-D-fructose 1,6-bisphosphate + ADP + H(+)</text>
        <dbReference type="Rhea" id="RHEA:16109"/>
        <dbReference type="ChEBI" id="CHEBI:15378"/>
        <dbReference type="ChEBI" id="CHEBI:30616"/>
        <dbReference type="ChEBI" id="CHEBI:32966"/>
        <dbReference type="ChEBI" id="CHEBI:57634"/>
        <dbReference type="ChEBI" id="CHEBI:456216"/>
        <dbReference type="EC" id="2.7.1.11"/>
    </reaction>
</comment>
<keyword evidence="12" id="KW-0067">ATP-binding</keyword>
<comment type="pathway">
    <text evidence="4">Carbohydrate degradation; glycolysis; D-glyceraldehyde 3-phosphate and glycerone phosphate from D-glucose: step 3/4.</text>
</comment>
<comment type="similarity">
    <text evidence="15">Belongs to the phosphofructokinase type A (PFKA) family.</text>
</comment>
<comment type="function">
    <text evidence="2">Catalyzes the phosphorylation of D-fructose 6-phosphate to fructose 1,6-bisphosphate by ATP, the first committing step of glycolysis.</text>
</comment>
<reference evidence="19 20" key="1">
    <citation type="journal article" date="2023" name="Environ Microbiome">
        <title>A coral-associated actinobacterium mitigates coral bleaching under heat stress.</title>
        <authorList>
            <person name="Li J."/>
            <person name="Zou Y."/>
            <person name="Li Q."/>
            <person name="Zhang J."/>
            <person name="Bourne D.G."/>
            <person name="Lyu Y."/>
            <person name="Liu C."/>
            <person name="Zhang S."/>
        </authorList>
    </citation>
    <scope>NUCLEOTIDE SEQUENCE [LARGE SCALE GENOMIC DNA]</scope>
    <source>
        <strain evidence="19 20">SCSIO 13291</strain>
    </source>
</reference>
<dbReference type="GO" id="GO:0003872">
    <property type="term" value="F:6-phosphofructokinase activity"/>
    <property type="evidence" value="ECO:0007669"/>
    <property type="project" value="UniProtKB-EC"/>
</dbReference>
<dbReference type="InterPro" id="IPR015912">
    <property type="entry name" value="Phosphofructokinase_CS"/>
</dbReference>
<dbReference type="PANTHER" id="PTHR13697">
    <property type="entry name" value="PHOSPHOFRUCTOKINASE"/>
    <property type="match status" value="1"/>
</dbReference>
<feature type="domain" description="Phosphofructokinase" evidence="18">
    <location>
        <begin position="4"/>
        <end position="308"/>
    </location>
</feature>
<keyword evidence="13" id="KW-0460">Magnesium</keyword>
<evidence type="ECO:0000256" key="16">
    <source>
        <dbReference type="ARBA" id="ARBA00048070"/>
    </source>
</evidence>
<keyword evidence="8 19" id="KW-0808">Transferase</keyword>
<evidence type="ECO:0000256" key="1">
    <source>
        <dbReference type="ARBA" id="ARBA00001946"/>
    </source>
</evidence>
<dbReference type="EC" id="2.7.1.11" evidence="5"/>
<name>A0ABZ3C5D8_9ACTN</name>
<protein>
    <recommendedName>
        <fullName evidence="5">6-phosphofructokinase</fullName>
        <ecNumber evidence="5">2.7.1.11</ecNumber>
    </recommendedName>
</protein>
<keyword evidence="9" id="KW-0479">Metal-binding</keyword>
<dbReference type="Gene3D" id="3.40.50.460">
    <property type="entry name" value="Phosphofructokinase domain"/>
    <property type="match status" value="2"/>
</dbReference>
<proteinExistence type="inferred from homology"/>
<evidence type="ECO:0000256" key="3">
    <source>
        <dbReference type="ARBA" id="ARBA00004496"/>
    </source>
</evidence>
<keyword evidence="14" id="KW-0324">Glycolysis</keyword>
<gene>
    <name evidence="19" type="ORF">PCC79_12660</name>
</gene>
<dbReference type="InterPro" id="IPR035966">
    <property type="entry name" value="PKF_sf"/>
</dbReference>
<evidence type="ECO:0000256" key="12">
    <source>
        <dbReference type="ARBA" id="ARBA00022840"/>
    </source>
</evidence>
<sequence length="749" mass="80567">MTVRIGVLTSGGDAQGMNAAVRAVVRAGIQAGAEVFGIHEGWQGAVDGGDQIRRLEWDDVGNVLARGGTVIGTARCAAFRERDGRKRAALNLITHGIDRIIVIGGDGSLTGTDRLREEWPAFVAELADAGEITAEQAERHAQLVIAGLVGSIDNDMVGTDMTIGTDSALHRITEAIDAISSTAASHQRSFVVEVMGRHCGYLAVMSAIAGAADYVLIPESPPADDWKQHMSHVLRQSRRAGRRTSIVVIAEGTQDRQGNPITPEDVRVVLADEMGEDARVTILGHVQRGGTPSAYDRWMATMLGHAAVGEVLRGDREPQLVAVRGNRPTFMPLMEAVAATRRVASLIEEGRYDEAMAARGRSFVQMTQAFHQLSEARPDAEPLEDCRQIGVLHCGGLAPGMNATAAAVIRLGIDRGHEMFGVHGGFPGLIDGDIRRLGWGDVEGWTASGGANLGTRRTIPTEEDLYALSRSIETSGLDALIIIGGFNAYRALTLIHAERKRFPALRLPIVVVPCSIDNNLPGLQMAVGADTALNVAVSSVDLIKMSASAAKRAFVVETMGRHCGFLTLTTGVAVGAERVYLHEDGITIADLKTDIDAMVEGFRSGRSFYLAIRNEEASPFYTTDLITRMFEAEGRGEFSVRGSVLGHVQQGGAPSPFDRINGVRLASQAMQWVTEQLASGADQHVFVTPDGMRDVRDLDELVDWQARRPLEQWWLDLKPVLHDLTRTPGVASAPGSLTGRGARPTTMER</sequence>
<dbReference type="InterPro" id="IPR022953">
    <property type="entry name" value="ATP_PFK"/>
</dbReference>
<evidence type="ECO:0000256" key="14">
    <source>
        <dbReference type="ARBA" id="ARBA00023152"/>
    </source>
</evidence>
<evidence type="ECO:0000313" key="19">
    <source>
        <dbReference type="EMBL" id="WZW97741.1"/>
    </source>
</evidence>
<evidence type="ECO:0000256" key="4">
    <source>
        <dbReference type="ARBA" id="ARBA00004679"/>
    </source>
</evidence>
<dbReference type="SUPFAM" id="SSF53784">
    <property type="entry name" value="Phosphofructokinase"/>
    <property type="match status" value="2"/>
</dbReference>
<feature type="region of interest" description="Disordered" evidence="17">
    <location>
        <begin position="729"/>
        <end position="749"/>
    </location>
</feature>
<dbReference type="InterPro" id="IPR009161">
    <property type="entry name" value="6-Pfructokinase_euk"/>
</dbReference>
<dbReference type="PANTHER" id="PTHR13697:SF4">
    <property type="entry name" value="ATP-DEPENDENT 6-PHOSPHOFRUCTOKINASE"/>
    <property type="match status" value="1"/>
</dbReference>
<evidence type="ECO:0000256" key="9">
    <source>
        <dbReference type="ARBA" id="ARBA00022723"/>
    </source>
</evidence>
<evidence type="ECO:0000256" key="2">
    <source>
        <dbReference type="ARBA" id="ARBA00002659"/>
    </source>
</evidence>
<evidence type="ECO:0000256" key="5">
    <source>
        <dbReference type="ARBA" id="ARBA00012055"/>
    </source>
</evidence>
<accession>A0ABZ3C5D8</accession>
<organism evidence="19 20">
    <name type="scientific">Propioniciclava soli</name>
    <dbReference type="NCBI Taxonomy" id="2775081"/>
    <lineage>
        <taxon>Bacteria</taxon>
        <taxon>Bacillati</taxon>
        <taxon>Actinomycetota</taxon>
        <taxon>Actinomycetes</taxon>
        <taxon>Propionibacteriales</taxon>
        <taxon>Propionibacteriaceae</taxon>
        <taxon>Propioniciclava</taxon>
    </lineage>
</organism>
<comment type="subcellular location">
    <subcellularLocation>
        <location evidence="3">Cytoplasm</location>
    </subcellularLocation>
</comment>
<dbReference type="EMBL" id="CP115965">
    <property type="protein sequence ID" value="WZW97741.1"/>
    <property type="molecule type" value="Genomic_DNA"/>
</dbReference>
<dbReference type="RefSeq" id="WP_342372039.1">
    <property type="nucleotide sequence ID" value="NZ_CP115965.1"/>
</dbReference>
<comment type="cofactor">
    <cofactor evidence="1">
        <name>Mg(2+)</name>
        <dbReference type="ChEBI" id="CHEBI:18420"/>
    </cofactor>
</comment>
<evidence type="ECO:0000256" key="10">
    <source>
        <dbReference type="ARBA" id="ARBA00022741"/>
    </source>
</evidence>
<keyword evidence="6" id="KW-0963">Cytoplasm</keyword>
<dbReference type="PROSITE" id="PS00433">
    <property type="entry name" value="PHOSPHOFRUCTOKINASE"/>
    <property type="match status" value="2"/>
</dbReference>
<evidence type="ECO:0000256" key="17">
    <source>
        <dbReference type="SAM" id="MobiDB-lite"/>
    </source>
</evidence>
<keyword evidence="20" id="KW-1185">Reference proteome</keyword>
<keyword evidence="10" id="KW-0547">Nucleotide-binding</keyword>
<dbReference type="PRINTS" id="PR00476">
    <property type="entry name" value="PHFRCTKINASE"/>
</dbReference>
<keyword evidence="7" id="KW-0021">Allosteric enzyme</keyword>
<evidence type="ECO:0000256" key="6">
    <source>
        <dbReference type="ARBA" id="ARBA00022490"/>
    </source>
</evidence>
<evidence type="ECO:0000256" key="15">
    <source>
        <dbReference type="ARBA" id="ARBA00038478"/>
    </source>
</evidence>
<dbReference type="Pfam" id="PF00365">
    <property type="entry name" value="PFK"/>
    <property type="match status" value="2"/>
</dbReference>
<dbReference type="InterPro" id="IPR000023">
    <property type="entry name" value="Phosphofructokinase_dom"/>
</dbReference>
<feature type="domain" description="Phosphofructokinase" evidence="18">
    <location>
        <begin position="388"/>
        <end position="673"/>
    </location>
</feature>
<evidence type="ECO:0000313" key="20">
    <source>
        <dbReference type="Proteomes" id="UP001434337"/>
    </source>
</evidence>
<evidence type="ECO:0000256" key="8">
    <source>
        <dbReference type="ARBA" id="ARBA00022679"/>
    </source>
</evidence>
<dbReference type="Gene3D" id="3.40.50.450">
    <property type="match status" value="2"/>
</dbReference>
<evidence type="ECO:0000259" key="18">
    <source>
        <dbReference type="Pfam" id="PF00365"/>
    </source>
</evidence>
<dbReference type="Proteomes" id="UP001434337">
    <property type="component" value="Chromosome"/>
</dbReference>
<evidence type="ECO:0000256" key="13">
    <source>
        <dbReference type="ARBA" id="ARBA00022842"/>
    </source>
</evidence>
<dbReference type="NCBIfam" id="TIGR02478">
    <property type="entry name" value="6PF1K_euk"/>
    <property type="match status" value="1"/>
</dbReference>
<evidence type="ECO:0000256" key="11">
    <source>
        <dbReference type="ARBA" id="ARBA00022777"/>
    </source>
</evidence>